<dbReference type="Proteomes" id="UP000294841">
    <property type="component" value="Unassembled WGS sequence"/>
</dbReference>
<accession>A0A4R2N085</accession>
<keyword evidence="3" id="KW-1185">Reference proteome</keyword>
<dbReference type="OrthoDB" id="5677584at2"/>
<evidence type="ECO:0000313" key="3">
    <source>
        <dbReference type="Proteomes" id="UP000294841"/>
    </source>
</evidence>
<organism evidence="2 3">
    <name type="scientific">Bisgaardia hudsonensis</name>
    <dbReference type="NCBI Taxonomy" id="109472"/>
    <lineage>
        <taxon>Bacteria</taxon>
        <taxon>Pseudomonadati</taxon>
        <taxon>Pseudomonadota</taxon>
        <taxon>Gammaproteobacteria</taxon>
        <taxon>Pasteurellales</taxon>
        <taxon>Pasteurellaceae</taxon>
        <taxon>Bisgaardia</taxon>
    </lineage>
</organism>
<evidence type="ECO:0008006" key="4">
    <source>
        <dbReference type="Google" id="ProtNLM"/>
    </source>
</evidence>
<dbReference type="EMBL" id="SLXI01000003">
    <property type="protein sequence ID" value="TCP12753.1"/>
    <property type="molecule type" value="Genomic_DNA"/>
</dbReference>
<dbReference type="PROSITE" id="PS51257">
    <property type="entry name" value="PROKAR_LIPOPROTEIN"/>
    <property type="match status" value="1"/>
</dbReference>
<comment type="caution">
    <text evidence="2">The sequence shown here is derived from an EMBL/GenBank/DDBJ whole genome shotgun (WGS) entry which is preliminary data.</text>
</comment>
<evidence type="ECO:0000313" key="2">
    <source>
        <dbReference type="EMBL" id="TCP12753.1"/>
    </source>
</evidence>
<protein>
    <recommendedName>
        <fullName evidence="4">Membrane-bound lysozyme inhibitor of c-type lysozyme MliC</fullName>
    </recommendedName>
</protein>
<keyword evidence="1" id="KW-0732">Signal</keyword>
<feature type="chain" id="PRO_5020617786" description="Membrane-bound lysozyme inhibitor of c-type lysozyme MliC" evidence="1">
    <location>
        <begin position="21"/>
        <end position="156"/>
    </location>
</feature>
<sequence>MKFVKQLSIIASLLALSACSQQMVMNDKASNMGTESAQGNGMDTKVISKKVVYACGAKANKPVMVTYHFEGEKAVSAEVIYRGKAVSKNSFNRVEDKDSARFISPERLVWIADEHLNLANFDKVDGNMLYQEGKDTDNIIIKYCGLNKKATAKLNK</sequence>
<dbReference type="RefSeq" id="WP_132023312.1">
    <property type="nucleotide sequence ID" value="NZ_CP016605.1"/>
</dbReference>
<dbReference type="AlphaFoldDB" id="A0A4R2N085"/>
<evidence type="ECO:0000256" key="1">
    <source>
        <dbReference type="SAM" id="SignalP"/>
    </source>
</evidence>
<name>A0A4R2N085_9PAST</name>
<proteinExistence type="predicted"/>
<feature type="signal peptide" evidence="1">
    <location>
        <begin position="1"/>
        <end position="20"/>
    </location>
</feature>
<reference evidence="2 3" key="1">
    <citation type="submission" date="2019-03" db="EMBL/GenBank/DDBJ databases">
        <title>Genomic Encyclopedia of Type Strains, Phase IV (KMG-IV): sequencing the most valuable type-strain genomes for metagenomic binning, comparative biology and taxonomic classification.</title>
        <authorList>
            <person name="Goeker M."/>
        </authorList>
    </citation>
    <scope>NUCLEOTIDE SEQUENCE [LARGE SCALE GENOMIC DNA]</scope>
    <source>
        <strain evidence="2 3">DSM 28231</strain>
    </source>
</reference>
<gene>
    <name evidence="2" type="ORF">EV697_10357</name>
</gene>